<organism evidence="2 3">
    <name type="scientific">Aldrovandia affinis</name>
    <dbReference type="NCBI Taxonomy" id="143900"/>
    <lineage>
        <taxon>Eukaryota</taxon>
        <taxon>Metazoa</taxon>
        <taxon>Chordata</taxon>
        <taxon>Craniata</taxon>
        <taxon>Vertebrata</taxon>
        <taxon>Euteleostomi</taxon>
        <taxon>Actinopterygii</taxon>
        <taxon>Neopterygii</taxon>
        <taxon>Teleostei</taxon>
        <taxon>Notacanthiformes</taxon>
        <taxon>Halosauridae</taxon>
        <taxon>Aldrovandia</taxon>
    </lineage>
</organism>
<evidence type="ECO:0000313" key="2">
    <source>
        <dbReference type="EMBL" id="KAJ8394507.1"/>
    </source>
</evidence>
<dbReference type="AlphaFoldDB" id="A0AAD7S2F3"/>
<evidence type="ECO:0000256" key="1">
    <source>
        <dbReference type="SAM" id="MobiDB-lite"/>
    </source>
</evidence>
<protein>
    <submittedName>
        <fullName evidence="2">Uncharacterized protein</fullName>
    </submittedName>
</protein>
<sequence length="202" mass="22157">MDASNYIQKEQSQNVVVYHENEDVPISQEIVHYGAQGSEALLIIDQRMIILHSDAQTTESGDLFSDDWTIDFADEQQLRRAEETSRMTLASSAPLEENRPEEALVVNETSRLVAPSIGCLPPTIIIASDDDDEGVLDGDDRVPSYVKFPESLRKAVGDSAPIWQPYGADSAPGQSAGEAEGVARPDDRTAKHAVYTQRSSRP</sequence>
<feature type="region of interest" description="Disordered" evidence="1">
    <location>
        <begin position="158"/>
        <end position="202"/>
    </location>
</feature>
<proteinExistence type="predicted"/>
<reference evidence="2" key="1">
    <citation type="journal article" date="2023" name="Science">
        <title>Genome structures resolve the early diversification of teleost fishes.</title>
        <authorList>
            <person name="Parey E."/>
            <person name="Louis A."/>
            <person name="Montfort J."/>
            <person name="Bouchez O."/>
            <person name="Roques C."/>
            <person name="Iampietro C."/>
            <person name="Lluch J."/>
            <person name="Castinel A."/>
            <person name="Donnadieu C."/>
            <person name="Desvignes T."/>
            <person name="Floi Bucao C."/>
            <person name="Jouanno E."/>
            <person name="Wen M."/>
            <person name="Mejri S."/>
            <person name="Dirks R."/>
            <person name="Jansen H."/>
            <person name="Henkel C."/>
            <person name="Chen W.J."/>
            <person name="Zahm M."/>
            <person name="Cabau C."/>
            <person name="Klopp C."/>
            <person name="Thompson A.W."/>
            <person name="Robinson-Rechavi M."/>
            <person name="Braasch I."/>
            <person name="Lecointre G."/>
            <person name="Bobe J."/>
            <person name="Postlethwait J.H."/>
            <person name="Berthelot C."/>
            <person name="Roest Crollius H."/>
            <person name="Guiguen Y."/>
        </authorList>
    </citation>
    <scope>NUCLEOTIDE SEQUENCE</scope>
    <source>
        <strain evidence="2">NC1722</strain>
    </source>
</reference>
<feature type="compositionally biased region" description="Basic and acidic residues" evidence="1">
    <location>
        <begin position="181"/>
        <end position="190"/>
    </location>
</feature>
<dbReference type="Proteomes" id="UP001221898">
    <property type="component" value="Unassembled WGS sequence"/>
</dbReference>
<comment type="caution">
    <text evidence="2">The sequence shown here is derived from an EMBL/GenBank/DDBJ whole genome shotgun (WGS) entry which is preliminary data.</text>
</comment>
<name>A0AAD7S2F3_9TELE</name>
<keyword evidence="3" id="KW-1185">Reference proteome</keyword>
<dbReference type="EMBL" id="JAINUG010000125">
    <property type="protein sequence ID" value="KAJ8394507.1"/>
    <property type="molecule type" value="Genomic_DNA"/>
</dbReference>
<evidence type="ECO:0000313" key="3">
    <source>
        <dbReference type="Proteomes" id="UP001221898"/>
    </source>
</evidence>
<gene>
    <name evidence="2" type="ORF">AAFF_G00045170</name>
</gene>
<accession>A0AAD7S2F3</accession>